<dbReference type="InterPro" id="IPR009057">
    <property type="entry name" value="Homeodomain-like_sf"/>
</dbReference>
<dbReference type="GO" id="GO:0003700">
    <property type="term" value="F:DNA-binding transcription factor activity"/>
    <property type="evidence" value="ECO:0007669"/>
    <property type="project" value="InterPro"/>
</dbReference>
<keyword evidence="4" id="KW-0812">Transmembrane</keyword>
<evidence type="ECO:0000256" key="3">
    <source>
        <dbReference type="ARBA" id="ARBA00023163"/>
    </source>
</evidence>
<keyword evidence="1" id="KW-0805">Transcription regulation</keyword>
<protein>
    <recommendedName>
        <fullName evidence="5">HTH araC/xylS-type domain-containing protein</fullName>
    </recommendedName>
</protein>
<feature type="transmembrane region" description="Helical" evidence="4">
    <location>
        <begin position="189"/>
        <end position="213"/>
    </location>
</feature>
<evidence type="ECO:0000256" key="1">
    <source>
        <dbReference type="ARBA" id="ARBA00023015"/>
    </source>
</evidence>
<reference evidence="6" key="1">
    <citation type="submission" date="2018-06" db="EMBL/GenBank/DDBJ databases">
        <authorList>
            <person name="Zhirakovskaya E."/>
        </authorList>
    </citation>
    <scope>NUCLEOTIDE SEQUENCE</scope>
</reference>
<feature type="transmembrane region" description="Helical" evidence="4">
    <location>
        <begin position="6"/>
        <end position="27"/>
    </location>
</feature>
<dbReference type="InterPro" id="IPR018060">
    <property type="entry name" value="HTH_AraC"/>
</dbReference>
<organism evidence="6">
    <name type="scientific">hydrothermal vent metagenome</name>
    <dbReference type="NCBI Taxonomy" id="652676"/>
    <lineage>
        <taxon>unclassified sequences</taxon>
        <taxon>metagenomes</taxon>
        <taxon>ecological metagenomes</taxon>
    </lineage>
</organism>
<evidence type="ECO:0000259" key="5">
    <source>
        <dbReference type="PROSITE" id="PS01124"/>
    </source>
</evidence>
<keyword evidence="2" id="KW-0238">DNA-binding</keyword>
<dbReference type="PANTHER" id="PTHR43280">
    <property type="entry name" value="ARAC-FAMILY TRANSCRIPTIONAL REGULATOR"/>
    <property type="match status" value="1"/>
</dbReference>
<feature type="transmembrane region" description="Helical" evidence="4">
    <location>
        <begin position="142"/>
        <end position="168"/>
    </location>
</feature>
<dbReference type="AlphaFoldDB" id="A0A3B0UEF2"/>
<evidence type="ECO:0000256" key="2">
    <source>
        <dbReference type="ARBA" id="ARBA00023125"/>
    </source>
</evidence>
<feature type="transmembrane region" description="Helical" evidence="4">
    <location>
        <begin position="103"/>
        <end position="122"/>
    </location>
</feature>
<keyword evidence="3" id="KW-0804">Transcription</keyword>
<dbReference type="Gene3D" id="1.10.10.60">
    <property type="entry name" value="Homeodomain-like"/>
    <property type="match status" value="2"/>
</dbReference>
<gene>
    <name evidence="6" type="ORF">MNBD_BACTEROID06-1096</name>
</gene>
<name>A0A3B0UEF2_9ZZZZ</name>
<keyword evidence="4" id="KW-1133">Transmembrane helix</keyword>
<feature type="domain" description="HTH araC/xylS-type" evidence="5">
    <location>
        <begin position="299"/>
        <end position="388"/>
    </location>
</feature>
<dbReference type="GO" id="GO:0043565">
    <property type="term" value="F:sequence-specific DNA binding"/>
    <property type="evidence" value="ECO:0007669"/>
    <property type="project" value="InterPro"/>
</dbReference>
<feature type="transmembrane region" description="Helical" evidence="4">
    <location>
        <begin position="39"/>
        <end position="59"/>
    </location>
</feature>
<dbReference type="PROSITE" id="PS01124">
    <property type="entry name" value="HTH_ARAC_FAMILY_2"/>
    <property type="match status" value="1"/>
</dbReference>
<dbReference type="SUPFAM" id="SSF46689">
    <property type="entry name" value="Homeodomain-like"/>
    <property type="match status" value="1"/>
</dbReference>
<accession>A0A3B0UEF2</accession>
<evidence type="ECO:0000256" key="4">
    <source>
        <dbReference type="SAM" id="Phobius"/>
    </source>
</evidence>
<proteinExistence type="predicted"/>
<dbReference type="InterPro" id="IPR020449">
    <property type="entry name" value="Tscrpt_reg_AraC-type_HTH"/>
</dbReference>
<feature type="transmembrane region" description="Helical" evidence="4">
    <location>
        <begin position="65"/>
        <end position="87"/>
    </location>
</feature>
<dbReference type="Pfam" id="PF12833">
    <property type="entry name" value="HTH_18"/>
    <property type="match status" value="1"/>
</dbReference>
<dbReference type="PROSITE" id="PS00041">
    <property type="entry name" value="HTH_ARAC_FAMILY_1"/>
    <property type="match status" value="1"/>
</dbReference>
<keyword evidence="4" id="KW-0472">Membrane</keyword>
<evidence type="ECO:0000313" key="6">
    <source>
        <dbReference type="EMBL" id="VAW29375.1"/>
    </source>
</evidence>
<dbReference type="EMBL" id="UOES01000560">
    <property type="protein sequence ID" value="VAW29375.1"/>
    <property type="molecule type" value="Genomic_DNA"/>
</dbReference>
<feature type="transmembrane region" description="Helical" evidence="4">
    <location>
        <begin position="225"/>
        <end position="243"/>
    </location>
</feature>
<dbReference type="PRINTS" id="PR00032">
    <property type="entry name" value="HTHARAC"/>
</dbReference>
<dbReference type="InterPro" id="IPR018062">
    <property type="entry name" value="HTH_AraC-typ_CS"/>
</dbReference>
<dbReference type="SMART" id="SM00342">
    <property type="entry name" value="HTH_ARAC"/>
    <property type="match status" value="1"/>
</dbReference>
<dbReference type="PANTHER" id="PTHR43280:SF29">
    <property type="entry name" value="ARAC-FAMILY TRANSCRIPTIONAL REGULATOR"/>
    <property type="match status" value="1"/>
</dbReference>
<sequence length="389" mass="44780">MTPEIDLLSVLYLIGAAQGIFLVVALLDKKIVNKQANRYLAAFLFVFTLSLVDEFLFQSRYFYDYPHFIGLIWPLEYLYGPLFYFYVRELTSIKLPIRGRKDALHWLLFFVGLMLAIPTWVLDPDQKITMLYGLSQAVTGEVFRANVFDGLATLFVVIQIAVYIRLSFRHLRYYRQSIRQQFSEIEKINLSWLVTLLWLLLPLWMLYIVDIFFSDGLGIGNQAGISLHVILVLIIYSMGYMGLRQPSIFKLEQAISTLPETEDGSGEGEKYRKSKLSDELSETLKSCLFTAMEEHKPYLENRITLPQLANIVGCTSNNLSQVINDGLGKSFFDFINRYRIAYAKQQLLTPERVPVLQIAMNAGFNSKSAFYTAFKKEVGMTPTQYRKTN</sequence>